<organism evidence="1 2">
    <name type="scientific">Candidatus Marithioploca araucensis</name>
    <dbReference type="NCBI Taxonomy" id="70273"/>
    <lineage>
        <taxon>Bacteria</taxon>
        <taxon>Pseudomonadati</taxon>
        <taxon>Pseudomonadota</taxon>
        <taxon>Gammaproteobacteria</taxon>
        <taxon>Thiotrichales</taxon>
        <taxon>Thiotrichaceae</taxon>
        <taxon>Candidatus Marithioploca</taxon>
    </lineage>
</organism>
<comment type="caution">
    <text evidence="1">The sequence shown here is derived from an EMBL/GenBank/DDBJ whole genome shotgun (WGS) entry which is preliminary data.</text>
</comment>
<protein>
    <submittedName>
        <fullName evidence="1">Uncharacterized protein</fullName>
    </submittedName>
</protein>
<evidence type="ECO:0000313" key="1">
    <source>
        <dbReference type="EMBL" id="MDM8562687.1"/>
    </source>
</evidence>
<evidence type="ECO:0000313" key="2">
    <source>
        <dbReference type="Proteomes" id="UP001171945"/>
    </source>
</evidence>
<gene>
    <name evidence="1" type="ORF">QUF54_04960</name>
</gene>
<dbReference type="Proteomes" id="UP001171945">
    <property type="component" value="Unassembled WGS sequence"/>
</dbReference>
<dbReference type="EMBL" id="JAUCGM010000250">
    <property type="protein sequence ID" value="MDM8562687.1"/>
    <property type="molecule type" value="Genomic_DNA"/>
</dbReference>
<sequence length="61" mass="7066">MIVEPSAKVLMAMIDAAKEMEQNAIKAIMTDCVYNAIFQQKLMLSMFQFLRLVCSRFLLYI</sequence>
<reference evidence="1" key="1">
    <citation type="submission" date="2023-06" db="EMBL/GenBank/DDBJ databases">
        <title>Uncultivated large filamentous bacteria from sulfidic sediments reveal new species and different genomic features in energy metabolism and defense.</title>
        <authorList>
            <person name="Fonseca A."/>
        </authorList>
    </citation>
    <scope>NUCLEOTIDE SEQUENCE</scope>
    <source>
        <strain evidence="1">HSG4</strain>
    </source>
</reference>
<proteinExistence type="predicted"/>
<keyword evidence="2" id="KW-1185">Reference proteome</keyword>
<accession>A0ABT7VSY8</accession>
<name>A0ABT7VSY8_9GAMM</name>